<dbReference type="SUPFAM" id="SSF158446">
    <property type="entry name" value="IVS-encoded protein-like"/>
    <property type="match status" value="1"/>
</dbReference>
<accession>A0AAW9SFI0</accession>
<dbReference type="RefSeq" id="WP_346822375.1">
    <property type="nucleotide sequence ID" value="NZ_JBDKWZ010000009.1"/>
</dbReference>
<reference evidence="1 2" key="1">
    <citation type="submission" date="2024-04" db="EMBL/GenBank/DDBJ databases">
        <title>Novel genus in family Flammeovirgaceae.</title>
        <authorList>
            <person name="Nguyen T.H."/>
            <person name="Vuong T.Q."/>
            <person name="Le H."/>
            <person name="Kim S.-G."/>
        </authorList>
    </citation>
    <scope>NUCLEOTIDE SEQUENCE [LARGE SCALE GENOMIC DNA]</scope>
    <source>
        <strain evidence="1 2">JCM 23209</strain>
    </source>
</reference>
<dbReference type="Gene3D" id="1.20.1440.60">
    <property type="entry name" value="23S rRNA-intervening sequence"/>
    <property type="match status" value="1"/>
</dbReference>
<sequence length="124" mass="14084">MDKIKSFKDLNVWKLAHQTVLKLYKLTEDFPTQEKFGITSQLTRAAVSIPANIAEGSGRNSAKEYIHYLTISRGSVEECKYLILLSKDLEFIKPDEYEELEASLNEIGKMLNGLINSIRKSTNT</sequence>
<dbReference type="AlphaFoldDB" id="A0AAW9SFI0"/>
<dbReference type="InterPro" id="IPR036583">
    <property type="entry name" value="23S_rRNA_IVS_sf"/>
</dbReference>
<name>A0AAW9SFI0_9BACT</name>
<keyword evidence="2" id="KW-1185">Reference proteome</keyword>
<proteinExistence type="predicted"/>
<dbReference type="Pfam" id="PF05635">
    <property type="entry name" value="23S_rRNA_IVP"/>
    <property type="match status" value="1"/>
</dbReference>
<gene>
    <name evidence="1" type="ORF">AAG747_16855</name>
</gene>
<dbReference type="InterPro" id="IPR012657">
    <property type="entry name" value="23S_rRNA-intervening_sequence"/>
</dbReference>
<dbReference type="PANTHER" id="PTHR38471">
    <property type="entry name" value="FOUR HELIX BUNDLE PROTEIN"/>
    <property type="match status" value="1"/>
</dbReference>
<dbReference type="PANTHER" id="PTHR38471:SF2">
    <property type="entry name" value="FOUR HELIX BUNDLE PROTEIN"/>
    <property type="match status" value="1"/>
</dbReference>
<protein>
    <submittedName>
        <fullName evidence="1">Four helix bundle protein</fullName>
    </submittedName>
</protein>
<dbReference type="CDD" id="cd16377">
    <property type="entry name" value="23S_rRNA_IVP_like"/>
    <property type="match status" value="1"/>
</dbReference>
<dbReference type="Proteomes" id="UP001403385">
    <property type="component" value="Unassembled WGS sequence"/>
</dbReference>
<comment type="caution">
    <text evidence="1">The sequence shown here is derived from an EMBL/GenBank/DDBJ whole genome shotgun (WGS) entry which is preliminary data.</text>
</comment>
<dbReference type="EMBL" id="JBDKWZ010000009">
    <property type="protein sequence ID" value="MEN7549596.1"/>
    <property type="molecule type" value="Genomic_DNA"/>
</dbReference>
<organism evidence="1 2">
    <name type="scientific">Rapidithrix thailandica</name>
    <dbReference type="NCBI Taxonomy" id="413964"/>
    <lineage>
        <taxon>Bacteria</taxon>
        <taxon>Pseudomonadati</taxon>
        <taxon>Bacteroidota</taxon>
        <taxon>Cytophagia</taxon>
        <taxon>Cytophagales</taxon>
        <taxon>Flammeovirgaceae</taxon>
        <taxon>Rapidithrix</taxon>
    </lineage>
</organism>
<evidence type="ECO:0000313" key="2">
    <source>
        <dbReference type="Proteomes" id="UP001403385"/>
    </source>
</evidence>
<evidence type="ECO:0000313" key="1">
    <source>
        <dbReference type="EMBL" id="MEN7549596.1"/>
    </source>
</evidence>
<dbReference type="NCBIfam" id="TIGR02436">
    <property type="entry name" value="four helix bundle protein"/>
    <property type="match status" value="1"/>
</dbReference>